<dbReference type="PRINTS" id="PR00038">
    <property type="entry name" value="HTHLUXR"/>
</dbReference>
<dbReference type="Pfam" id="PF13191">
    <property type="entry name" value="AAA_16"/>
    <property type="match status" value="1"/>
</dbReference>
<dbReference type="Gene3D" id="1.25.40.10">
    <property type="entry name" value="Tetratricopeptide repeat domain"/>
    <property type="match status" value="1"/>
</dbReference>
<evidence type="ECO:0000256" key="1">
    <source>
        <dbReference type="ARBA" id="ARBA00022741"/>
    </source>
</evidence>
<sequence>MAGLLGRAGECATLDRLVDRVAGGASQVLVLRGDAGSGKSALLAYLAERVGDWRILSAAGVESEMELAYSALHQLCSPLLGGLDRLPGPQRDALATVFGLTAGPVPDRLMVGLATLTLLADAAEERPLACLVDDAQWLDRASAQVLGFVARRLLAERIALVGAARDGAGDEFLAGRPELTIAGLGEGDARRLLLTGVHGPLDTAVADQIVIESHGNPLALLELPRTWSAADLAGGYGVPAGHEVAGRIERSYLRRLDQLPDGARLFVLVAAAEPLGDPVLLHRAAATLGIDMTASIPAVDAGLMRVHGRVEFAHPLVRSVAYRSAATGDRYRVHRALAEATDADADPDRRAWHRAHATAGLDEDVAAELERSAGRAQSRGGLAAAAAFLTRGTELTPDPADRVRRALAAAFANVRSGSYDEARAMLAIARGGPLDRRQRAHVDLVRAQLAFALSKGSEATPLLLTAARRLEPVDLAQARETYLDALLTAMFAGRLNDGALTAEASRAARAAPRRPGAETPTDLLLEAFAALADDYATAVTMCREALRALRGVTDDALRVRWLWQGVVVAIELWDDRDWCDLAERHLRLARESGALTDLPMALGSQIHVHAICGDLRAAAVLVDEARSALEATGRAAEPNGSLLVAAWRGQAGEASELIENGLRDAAARGEGIALGVAHYAHAVLCNGLGQYEEGLEAATRATESVRDLAAQNWGLPELVEAAVRHGRPDVAADALDRLTERAKASGSDWALGLEARCRALLSEGPDAESLYREAIERLSRTRLRAERARAHLLYGEWLRRESRRVDARAELTVAHDMLRSMGVEGFAERARRELLATGATARKRTTETRNDLTAQETQIARLARDGLSNSEIGAQLFISARTVEWHLRKIFGKLGISSRRQLRGAALG</sequence>
<dbReference type="Pfam" id="PF00196">
    <property type="entry name" value="GerE"/>
    <property type="match status" value="1"/>
</dbReference>
<evidence type="ECO:0000313" key="5">
    <source>
        <dbReference type="Proteomes" id="UP001602245"/>
    </source>
</evidence>
<dbReference type="InterPro" id="IPR027417">
    <property type="entry name" value="P-loop_NTPase"/>
</dbReference>
<gene>
    <name evidence="4" type="ORF">ACFY35_04415</name>
</gene>
<keyword evidence="5" id="KW-1185">Reference proteome</keyword>
<dbReference type="RefSeq" id="WP_020509007.1">
    <property type="nucleotide sequence ID" value="NZ_JBIAZU010000001.1"/>
</dbReference>
<proteinExistence type="predicted"/>
<dbReference type="SUPFAM" id="SSF48452">
    <property type="entry name" value="TPR-like"/>
    <property type="match status" value="1"/>
</dbReference>
<dbReference type="PROSITE" id="PS50043">
    <property type="entry name" value="HTH_LUXR_2"/>
    <property type="match status" value="1"/>
</dbReference>
<dbReference type="SMART" id="SM00421">
    <property type="entry name" value="HTH_LUXR"/>
    <property type="match status" value="1"/>
</dbReference>
<evidence type="ECO:0000256" key="2">
    <source>
        <dbReference type="ARBA" id="ARBA00022840"/>
    </source>
</evidence>
<dbReference type="InterPro" id="IPR041664">
    <property type="entry name" value="AAA_16"/>
</dbReference>
<keyword evidence="2" id="KW-0067">ATP-binding</keyword>
<dbReference type="InterPro" id="IPR036388">
    <property type="entry name" value="WH-like_DNA-bd_sf"/>
</dbReference>
<comment type="caution">
    <text evidence="4">The sequence shown here is derived from an EMBL/GenBank/DDBJ whole genome shotgun (WGS) entry which is preliminary data.</text>
</comment>
<dbReference type="PANTHER" id="PTHR16305">
    <property type="entry name" value="TESTICULAR SOLUBLE ADENYLYL CYCLASE"/>
    <property type="match status" value="1"/>
</dbReference>
<reference evidence="4 5" key="1">
    <citation type="submission" date="2024-10" db="EMBL/GenBank/DDBJ databases">
        <title>The Natural Products Discovery Center: Release of the First 8490 Sequenced Strains for Exploring Actinobacteria Biosynthetic Diversity.</title>
        <authorList>
            <person name="Kalkreuter E."/>
            <person name="Kautsar S.A."/>
            <person name="Yang D."/>
            <person name="Bader C.D."/>
            <person name="Teijaro C.N."/>
            <person name="Fluegel L."/>
            <person name="Davis C.M."/>
            <person name="Simpson J.R."/>
            <person name="Lauterbach L."/>
            <person name="Steele A.D."/>
            <person name="Gui C."/>
            <person name="Meng S."/>
            <person name="Li G."/>
            <person name="Viehrig K."/>
            <person name="Ye F."/>
            <person name="Su P."/>
            <person name="Kiefer A.F."/>
            <person name="Nichols A."/>
            <person name="Cepeda A.J."/>
            <person name="Yan W."/>
            <person name="Fan B."/>
            <person name="Jiang Y."/>
            <person name="Adhikari A."/>
            <person name="Zheng C.-J."/>
            <person name="Schuster L."/>
            <person name="Cowan T.M."/>
            <person name="Smanski M.J."/>
            <person name="Chevrette M.G."/>
            <person name="De Carvalho L.P.S."/>
            <person name="Shen B."/>
        </authorList>
    </citation>
    <scope>NUCLEOTIDE SEQUENCE [LARGE SCALE GENOMIC DNA]</scope>
    <source>
        <strain evidence="4 5">NPDC000087</strain>
    </source>
</reference>
<dbReference type="SUPFAM" id="SSF52540">
    <property type="entry name" value="P-loop containing nucleoside triphosphate hydrolases"/>
    <property type="match status" value="1"/>
</dbReference>
<dbReference type="Proteomes" id="UP001602245">
    <property type="component" value="Unassembled WGS sequence"/>
</dbReference>
<name>A0ABW6W5S7_9ACTN</name>
<dbReference type="InterPro" id="IPR016032">
    <property type="entry name" value="Sig_transdc_resp-reg_C-effctor"/>
</dbReference>
<evidence type="ECO:0000259" key="3">
    <source>
        <dbReference type="PROSITE" id="PS50043"/>
    </source>
</evidence>
<evidence type="ECO:0000313" key="4">
    <source>
        <dbReference type="EMBL" id="MFF5288658.1"/>
    </source>
</evidence>
<dbReference type="InterPro" id="IPR000792">
    <property type="entry name" value="Tscrpt_reg_LuxR_C"/>
</dbReference>
<dbReference type="Gene3D" id="1.10.10.10">
    <property type="entry name" value="Winged helix-like DNA-binding domain superfamily/Winged helix DNA-binding domain"/>
    <property type="match status" value="1"/>
</dbReference>
<protein>
    <submittedName>
        <fullName evidence="4">AAA family ATPase</fullName>
    </submittedName>
</protein>
<dbReference type="CDD" id="cd06170">
    <property type="entry name" value="LuxR_C_like"/>
    <property type="match status" value="1"/>
</dbReference>
<accession>A0ABW6W5S7</accession>
<organism evidence="4 5">
    <name type="scientific">Paractinoplanes globisporus</name>
    <dbReference type="NCBI Taxonomy" id="113565"/>
    <lineage>
        <taxon>Bacteria</taxon>
        <taxon>Bacillati</taxon>
        <taxon>Actinomycetota</taxon>
        <taxon>Actinomycetes</taxon>
        <taxon>Micromonosporales</taxon>
        <taxon>Micromonosporaceae</taxon>
        <taxon>Paractinoplanes</taxon>
    </lineage>
</organism>
<dbReference type="InterPro" id="IPR011990">
    <property type="entry name" value="TPR-like_helical_dom_sf"/>
</dbReference>
<dbReference type="SUPFAM" id="SSF46894">
    <property type="entry name" value="C-terminal effector domain of the bipartite response regulators"/>
    <property type="match status" value="1"/>
</dbReference>
<dbReference type="EMBL" id="JBIAZU010000001">
    <property type="protein sequence ID" value="MFF5288658.1"/>
    <property type="molecule type" value="Genomic_DNA"/>
</dbReference>
<feature type="domain" description="HTH luxR-type" evidence="3">
    <location>
        <begin position="845"/>
        <end position="908"/>
    </location>
</feature>
<dbReference type="PANTHER" id="PTHR16305:SF35">
    <property type="entry name" value="TRANSCRIPTIONAL ACTIVATOR DOMAIN"/>
    <property type="match status" value="1"/>
</dbReference>
<keyword evidence="1" id="KW-0547">Nucleotide-binding</keyword>